<organism evidence="1 2">
    <name type="scientific">Phascolomyces articulosus</name>
    <dbReference type="NCBI Taxonomy" id="60185"/>
    <lineage>
        <taxon>Eukaryota</taxon>
        <taxon>Fungi</taxon>
        <taxon>Fungi incertae sedis</taxon>
        <taxon>Mucoromycota</taxon>
        <taxon>Mucoromycotina</taxon>
        <taxon>Mucoromycetes</taxon>
        <taxon>Mucorales</taxon>
        <taxon>Lichtheimiaceae</taxon>
        <taxon>Phascolomyces</taxon>
    </lineage>
</organism>
<dbReference type="AlphaFoldDB" id="A0AAD5KJV9"/>
<gene>
    <name evidence="1" type="ORF">BDA99DRAFT_555861</name>
</gene>
<evidence type="ECO:0000313" key="2">
    <source>
        <dbReference type="Proteomes" id="UP001209540"/>
    </source>
</evidence>
<dbReference type="Proteomes" id="UP001209540">
    <property type="component" value="Unassembled WGS sequence"/>
</dbReference>
<sequence>MNITFSPEDQSRNKASLASLDILNDLHDLLQDVPYEQFLDTLWNMKAGDDLDNRGKVFLGIVHHVLSTFHLINQFIFLFVMNHERAFFCENVIPAGRYKSTLGACELLAKFEGISTGSAGKAIQLCKTDEEKVITSQLGRPKKEFSRQEYNLVRKYIGERNAKGIPTYSKQLTDFLQKNGYSYSKRTVQSHLTK</sequence>
<evidence type="ECO:0000313" key="1">
    <source>
        <dbReference type="EMBL" id="KAI9274428.1"/>
    </source>
</evidence>
<reference evidence="1" key="2">
    <citation type="submission" date="2023-02" db="EMBL/GenBank/DDBJ databases">
        <authorList>
            <consortium name="DOE Joint Genome Institute"/>
            <person name="Mondo S.J."/>
            <person name="Chang Y."/>
            <person name="Wang Y."/>
            <person name="Ahrendt S."/>
            <person name="Andreopoulos W."/>
            <person name="Barry K."/>
            <person name="Beard J."/>
            <person name="Benny G.L."/>
            <person name="Blankenship S."/>
            <person name="Bonito G."/>
            <person name="Cuomo C."/>
            <person name="Desiro A."/>
            <person name="Gervers K.A."/>
            <person name="Hundley H."/>
            <person name="Kuo A."/>
            <person name="LaButti K."/>
            <person name="Lang B.F."/>
            <person name="Lipzen A."/>
            <person name="O'Donnell K."/>
            <person name="Pangilinan J."/>
            <person name="Reynolds N."/>
            <person name="Sandor L."/>
            <person name="Smith M.W."/>
            <person name="Tsang A."/>
            <person name="Grigoriev I.V."/>
            <person name="Stajich J.E."/>
            <person name="Spatafora J.W."/>
        </authorList>
    </citation>
    <scope>NUCLEOTIDE SEQUENCE</scope>
    <source>
        <strain evidence="1">RSA 2281</strain>
    </source>
</reference>
<keyword evidence="2" id="KW-1185">Reference proteome</keyword>
<name>A0AAD5KJV9_9FUNG</name>
<protein>
    <submittedName>
        <fullName evidence="1">Uncharacterized protein</fullName>
    </submittedName>
</protein>
<dbReference type="EMBL" id="JAIXMP010000004">
    <property type="protein sequence ID" value="KAI9274428.1"/>
    <property type="molecule type" value="Genomic_DNA"/>
</dbReference>
<accession>A0AAD5KJV9</accession>
<comment type="caution">
    <text evidence="1">The sequence shown here is derived from an EMBL/GenBank/DDBJ whole genome shotgun (WGS) entry which is preliminary data.</text>
</comment>
<reference evidence="1" key="1">
    <citation type="journal article" date="2022" name="IScience">
        <title>Evolution of zygomycete secretomes and the origins of terrestrial fungal ecologies.</title>
        <authorList>
            <person name="Chang Y."/>
            <person name="Wang Y."/>
            <person name="Mondo S."/>
            <person name="Ahrendt S."/>
            <person name="Andreopoulos W."/>
            <person name="Barry K."/>
            <person name="Beard J."/>
            <person name="Benny G.L."/>
            <person name="Blankenship S."/>
            <person name="Bonito G."/>
            <person name="Cuomo C."/>
            <person name="Desiro A."/>
            <person name="Gervers K.A."/>
            <person name="Hundley H."/>
            <person name="Kuo A."/>
            <person name="LaButti K."/>
            <person name="Lang B.F."/>
            <person name="Lipzen A."/>
            <person name="O'Donnell K."/>
            <person name="Pangilinan J."/>
            <person name="Reynolds N."/>
            <person name="Sandor L."/>
            <person name="Smith M.E."/>
            <person name="Tsang A."/>
            <person name="Grigoriev I.V."/>
            <person name="Stajich J.E."/>
            <person name="Spatafora J.W."/>
        </authorList>
    </citation>
    <scope>NUCLEOTIDE SEQUENCE</scope>
    <source>
        <strain evidence="1">RSA 2281</strain>
    </source>
</reference>
<proteinExistence type="predicted"/>